<evidence type="ECO:0000256" key="2">
    <source>
        <dbReference type="SAM" id="Phobius"/>
    </source>
</evidence>
<evidence type="ECO:0000313" key="3">
    <source>
        <dbReference type="EMBL" id="PRD48791.1"/>
    </source>
</evidence>
<dbReference type="Pfam" id="PF05656">
    <property type="entry name" value="DUF805"/>
    <property type="match status" value="1"/>
</dbReference>
<feature type="transmembrane region" description="Helical" evidence="2">
    <location>
        <begin position="86"/>
        <end position="106"/>
    </location>
</feature>
<keyword evidence="2" id="KW-0472">Membrane</keyword>
<keyword evidence="2" id="KW-1133">Transmembrane helix</keyword>
<organism evidence="3 4">
    <name type="scientific">Sphingobacterium haloxyli</name>
    <dbReference type="NCBI Taxonomy" id="2100533"/>
    <lineage>
        <taxon>Bacteria</taxon>
        <taxon>Pseudomonadati</taxon>
        <taxon>Bacteroidota</taxon>
        <taxon>Sphingobacteriia</taxon>
        <taxon>Sphingobacteriales</taxon>
        <taxon>Sphingobacteriaceae</taxon>
        <taxon>Sphingobacterium</taxon>
    </lineage>
</organism>
<dbReference type="AlphaFoldDB" id="A0A2S9J7P7"/>
<dbReference type="GO" id="GO:0005886">
    <property type="term" value="C:plasma membrane"/>
    <property type="evidence" value="ECO:0007669"/>
    <property type="project" value="TreeGrafter"/>
</dbReference>
<feature type="transmembrane region" description="Helical" evidence="2">
    <location>
        <begin position="54"/>
        <end position="74"/>
    </location>
</feature>
<keyword evidence="4" id="KW-1185">Reference proteome</keyword>
<sequence>MDWFLKTLKENYANFDGRARRKEFWLFVLFSWLIYVALSIVAGILAYISSVLGGLVYIVVGLVSLGLLIPSLAVGVRRLHDTGCPTWYIIFAFIPLINLYFLYLMIKEGDNGPNEFGPDPKESGDSANPFGNFPPTPGGGTFRNDSDA</sequence>
<reference evidence="3 4" key="1">
    <citation type="submission" date="2018-02" db="EMBL/GenBank/DDBJ databases">
        <title>The draft genome of Sphingobacterium sp. 5JN-11.</title>
        <authorList>
            <person name="Liu L."/>
            <person name="Li L."/>
            <person name="Liang L."/>
            <person name="Zhang X."/>
            <person name="Wang T."/>
        </authorList>
    </citation>
    <scope>NUCLEOTIDE SEQUENCE [LARGE SCALE GENOMIC DNA]</scope>
    <source>
        <strain evidence="3 4">5JN-11</strain>
    </source>
</reference>
<protein>
    <submittedName>
        <fullName evidence="3">DUF805 domain-containing protein</fullName>
    </submittedName>
</protein>
<comment type="caution">
    <text evidence="3">The sequence shown here is derived from an EMBL/GenBank/DDBJ whole genome shotgun (WGS) entry which is preliminary data.</text>
</comment>
<dbReference type="RefSeq" id="WP_105715358.1">
    <property type="nucleotide sequence ID" value="NZ_PVBQ01000002.1"/>
</dbReference>
<dbReference type="OrthoDB" id="9812349at2"/>
<proteinExistence type="predicted"/>
<name>A0A2S9J7P7_9SPHI</name>
<dbReference type="PANTHER" id="PTHR34980:SF2">
    <property type="entry name" value="INNER MEMBRANE PROTEIN YHAH-RELATED"/>
    <property type="match status" value="1"/>
</dbReference>
<dbReference type="InterPro" id="IPR008523">
    <property type="entry name" value="DUF805"/>
</dbReference>
<accession>A0A2S9J7P7</accession>
<dbReference type="EMBL" id="PVBQ01000002">
    <property type="protein sequence ID" value="PRD48791.1"/>
    <property type="molecule type" value="Genomic_DNA"/>
</dbReference>
<feature type="region of interest" description="Disordered" evidence="1">
    <location>
        <begin position="114"/>
        <end position="148"/>
    </location>
</feature>
<dbReference type="PANTHER" id="PTHR34980">
    <property type="entry name" value="INNER MEMBRANE PROTEIN-RELATED-RELATED"/>
    <property type="match status" value="1"/>
</dbReference>
<gene>
    <name evidence="3" type="ORF">C5745_02285</name>
</gene>
<keyword evidence="2" id="KW-0812">Transmembrane</keyword>
<evidence type="ECO:0000313" key="4">
    <source>
        <dbReference type="Proteomes" id="UP000239711"/>
    </source>
</evidence>
<feature type="transmembrane region" description="Helical" evidence="2">
    <location>
        <begin position="24"/>
        <end position="48"/>
    </location>
</feature>
<evidence type="ECO:0000256" key="1">
    <source>
        <dbReference type="SAM" id="MobiDB-lite"/>
    </source>
</evidence>
<dbReference type="Proteomes" id="UP000239711">
    <property type="component" value="Unassembled WGS sequence"/>
</dbReference>